<organism evidence="8 9">
    <name type="scientific">Psychromonas aquatilis</name>
    <dbReference type="NCBI Taxonomy" id="2005072"/>
    <lineage>
        <taxon>Bacteria</taxon>
        <taxon>Pseudomonadati</taxon>
        <taxon>Pseudomonadota</taxon>
        <taxon>Gammaproteobacteria</taxon>
        <taxon>Alteromonadales</taxon>
        <taxon>Psychromonadaceae</taxon>
        <taxon>Psychromonas</taxon>
    </lineage>
</organism>
<evidence type="ECO:0000259" key="7">
    <source>
        <dbReference type="Pfam" id="PF06271"/>
    </source>
</evidence>
<evidence type="ECO:0000256" key="4">
    <source>
        <dbReference type="ARBA" id="ARBA00022989"/>
    </source>
</evidence>
<dbReference type="InterPro" id="IPR010432">
    <property type="entry name" value="RDD"/>
</dbReference>
<evidence type="ECO:0000256" key="3">
    <source>
        <dbReference type="ARBA" id="ARBA00022692"/>
    </source>
</evidence>
<accession>A0ABU9GLD3</accession>
<evidence type="ECO:0000313" key="9">
    <source>
        <dbReference type="Proteomes" id="UP001369082"/>
    </source>
</evidence>
<dbReference type="InterPro" id="IPR051791">
    <property type="entry name" value="Pra-immunoreactive"/>
</dbReference>
<evidence type="ECO:0000256" key="1">
    <source>
        <dbReference type="ARBA" id="ARBA00004651"/>
    </source>
</evidence>
<evidence type="ECO:0000256" key="6">
    <source>
        <dbReference type="SAM" id="Phobius"/>
    </source>
</evidence>
<protein>
    <submittedName>
        <fullName evidence="8">RDD family protein</fullName>
    </submittedName>
</protein>
<evidence type="ECO:0000313" key="8">
    <source>
        <dbReference type="EMBL" id="MEL0628064.1"/>
    </source>
</evidence>
<evidence type="ECO:0000256" key="2">
    <source>
        <dbReference type="ARBA" id="ARBA00022475"/>
    </source>
</evidence>
<keyword evidence="9" id="KW-1185">Reference proteome</keyword>
<comment type="subcellular location">
    <subcellularLocation>
        <location evidence="1">Cell membrane</location>
        <topology evidence="1">Multi-pass membrane protein</topology>
    </subcellularLocation>
</comment>
<dbReference type="Pfam" id="PF06271">
    <property type="entry name" value="RDD"/>
    <property type="match status" value="1"/>
</dbReference>
<keyword evidence="5 6" id="KW-0472">Membrane</keyword>
<comment type="caution">
    <text evidence="8">The sequence shown here is derived from an EMBL/GenBank/DDBJ whole genome shotgun (WGS) entry which is preliminary data.</text>
</comment>
<keyword evidence="3 6" id="KW-0812">Transmembrane</keyword>
<feature type="transmembrane region" description="Helical" evidence="6">
    <location>
        <begin position="32"/>
        <end position="58"/>
    </location>
</feature>
<feature type="domain" description="RDD" evidence="7">
    <location>
        <begin position="24"/>
        <end position="156"/>
    </location>
</feature>
<dbReference type="RefSeq" id="WP_341596002.1">
    <property type="nucleotide sequence ID" value="NZ_JBAKAZ010000001.1"/>
</dbReference>
<keyword evidence="4 6" id="KW-1133">Transmembrane helix</keyword>
<dbReference type="Proteomes" id="UP001369082">
    <property type="component" value="Unassembled WGS sequence"/>
</dbReference>
<dbReference type="PANTHER" id="PTHR36115">
    <property type="entry name" value="PROLINE-RICH ANTIGEN HOMOLOG-RELATED"/>
    <property type="match status" value="1"/>
</dbReference>
<proteinExistence type="predicted"/>
<feature type="transmembrane region" description="Helical" evidence="6">
    <location>
        <begin position="78"/>
        <end position="98"/>
    </location>
</feature>
<name>A0ABU9GLD3_9GAMM</name>
<gene>
    <name evidence="8" type="ORF">V6256_00465</name>
</gene>
<keyword evidence="2" id="KW-1003">Cell membrane</keyword>
<evidence type="ECO:0000256" key="5">
    <source>
        <dbReference type="ARBA" id="ARBA00023136"/>
    </source>
</evidence>
<sequence length="182" mass="20541">MAKNNNAKMTQLDIEEQYQTCKRASFFRRLGAYIYDLFTISVVVFIATLLAIIVVLIANKIGSIDLTLYKGATDFLGQSLVFLIYLSVVIIGFFAYFWSQVGQTFGMKICRIRVQNSDGSNITFTQSLIRIATSAFGLGSFMALLKDRNAFQDLWAECEVVLLPKELSNWKGFSTILKLDKK</sequence>
<reference evidence="8 9" key="1">
    <citation type="submission" date="2024-02" db="EMBL/GenBank/DDBJ databases">
        <title>Bacteria isolated from the canopy kelp, Nereocystis luetkeana.</title>
        <authorList>
            <person name="Pfister C.A."/>
            <person name="Younker I.T."/>
            <person name="Light S.H."/>
        </authorList>
    </citation>
    <scope>NUCLEOTIDE SEQUENCE [LARGE SCALE GENOMIC DNA]</scope>
    <source>
        <strain evidence="8 9">TI.1.05</strain>
    </source>
</reference>
<dbReference type="EMBL" id="JBAKAZ010000001">
    <property type="protein sequence ID" value="MEL0628064.1"/>
    <property type="molecule type" value="Genomic_DNA"/>
</dbReference>
<dbReference type="PANTHER" id="PTHR36115:SF10">
    <property type="entry name" value="RDD DOMAIN-CONTAINING PROTEIN"/>
    <property type="match status" value="1"/>
</dbReference>